<evidence type="ECO:0000256" key="4">
    <source>
        <dbReference type="ARBA" id="ARBA00022679"/>
    </source>
</evidence>
<dbReference type="AlphaFoldDB" id="A0A381WRM1"/>
<evidence type="ECO:0000256" key="5">
    <source>
        <dbReference type="ARBA" id="ARBA00022898"/>
    </source>
</evidence>
<proteinExistence type="inferred from homology"/>
<dbReference type="Gene3D" id="3.90.1150.10">
    <property type="entry name" value="Aspartate Aminotransferase, domain 1"/>
    <property type="match status" value="1"/>
</dbReference>
<dbReference type="GO" id="GO:0031071">
    <property type="term" value="F:cysteine desulfurase activity"/>
    <property type="evidence" value="ECO:0007669"/>
    <property type="project" value="UniProtKB-EC"/>
</dbReference>
<dbReference type="PANTHER" id="PTHR43586:SF8">
    <property type="entry name" value="CYSTEINE DESULFURASE 1, CHLOROPLASTIC"/>
    <property type="match status" value="1"/>
</dbReference>
<dbReference type="GO" id="GO:0030170">
    <property type="term" value="F:pyridoxal phosphate binding"/>
    <property type="evidence" value="ECO:0007669"/>
    <property type="project" value="InterPro"/>
</dbReference>
<reference evidence="8" key="1">
    <citation type="submission" date="2018-05" db="EMBL/GenBank/DDBJ databases">
        <authorList>
            <person name="Lanie J.A."/>
            <person name="Ng W.-L."/>
            <person name="Kazmierczak K.M."/>
            <person name="Andrzejewski T.M."/>
            <person name="Davidsen T.M."/>
            <person name="Wayne K.J."/>
            <person name="Tettelin H."/>
            <person name="Glass J.I."/>
            <person name="Rusch D."/>
            <person name="Podicherti R."/>
            <person name="Tsui H.-C.T."/>
            <person name="Winkler M.E."/>
        </authorList>
    </citation>
    <scope>NUCLEOTIDE SEQUENCE</scope>
</reference>
<dbReference type="EC" id="2.8.1.7" evidence="3"/>
<dbReference type="InterPro" id="IPR020578">
    <property type="entry name" value="Aminotrans_V_PyrdxlP_BS"/>
</dbReference>
<dbReference type="InterPro" id="IPR015424">
    <property type="entry name" value="PyrdxlP-dep_Trfase"/>
</dbReference>
<gene>
    <name evidence="8" type="ORF">METZ01_LOCUS107795</name>
</gene>
<dbReference type="Pfam" id="PF00266">
    <property type="entry name" value="Aminotran_5"/>
    <property type="match status" value="1"/>
</dbReference>
<comment type="cofactor">
    <cofactor evidence="1">
        <name>pyridoxal 5'-phosphate</name>
        <dbReference type="ChEBI" id="CHEBI:597326"/>
    </cofactor>
</comment>
<dbReference type="CDD" id="cd06453">
    <property type="entry name" value="SufS_like"/>
    <property type="match status" value="1"/>
</dbReference>
<dbReference type="InterPro" id="IPR015421">
    <property type="entry name" value="PyrdxlP-dep_Trfase_major"/>
</dbReference>
<keyword evidence="4" id="KW-0808">Transferase</keyword>
<dbReference type="PANTHER" id="PTHR43586">
    <property type="entry name" value="CYSTEINE DESULFURASE"/>
    <property type="match status" value="1"/>
</dbReference>
<dbReference type="GO" id="GO:0006534">
    <property type="term" value="P:cysteine metabolic process"/>
    <property type="evidence" value="ECO:0007669"/>
    <property type="project" value="InterPro"/>
</dbReference>
<evidence type="ECO:0000313" key="8">
    <source>
        <dbReference type="EMBL" id="SVA54941.1"/>
    </source>
</evidence>
<dbReference type="PROSITE" id="PS00595">
    <property type="entry name" value="AA_TRANSFER_CLASS_5"/>
    <property type="match status" value="1"/>
</dbReference>
<dbReference type="EMBL" id="UINC01012602">
    <property type="protein sequence ID" value="SVA54941.1"/>
    <property type="molecule type" value="Genomic_DNA"/>
</dbReference>
<name>A0A381WRM1_9ZZZZ</name>
<keyword evidence="5" id="KW-0663">Pyridoxal phosphate</keyword>
<dbReference type="InterPro" id="IPR010970">
    <property type="entry name" value="Cys_dSase_SufS"/>
</dbReference>
<dbReference type="NCBIfam" id="TIGR01979">
    <property type="entry name" value="sufS"/>
    <property type="match status" value="1"/>
</dbReference>
<dbReference type="InterPro" id="IPR015422">
    <property type="entry name" value="PyrdxlP-dep_Trfase_small"/>
</dbReference>
<evidence type="ECO:0000256" key="1">
    <source>
        <dbReference type="ARBA" id="ARBA00001933"/>
    </source>
</evidence>
<evidence type="ECO:0000256" key="2">
    <source>
        <dbReference type="ARBA" id="ARBA00010447"/>
    </source>
</evidence>
<feature type="domain" description="Aminotransferase class V" evidence="7">
    <location>
        <begin position="24"/>
        <end position="393"/>
    </location>
</feature>
<evidence type="ECO:0000256" key="3">
    <source>
        <dbReference type="ARBA" id="ARBA00012239"/>
    </source>
</evidence>
<evidence type="ECO:0000259" key="7">
    <source>
        <dbReference type="Pfam" id="PF00266"/>
    </source>
</evidence>
<accession>A0A381WRM1</accession>
<dbReference type="SUPFAM" id="SSF53383">
    <property type="entry name" value="PLP-dependent transferases"/>
    <property type="match status" value="1"/>
</dbReference>
<evidence type="ECO:0000256" key="6">
    <source>
        <dbReference type="ARBA" id="ARBA00050776"/>
    </source>
</evidence>
<protein>
    <recommendedName>
        <fullName evidence="3">cysteine desulfurase</fullName>
        <ecNumber evidence="3">2.8.1.7</ecNumber>
    </recommendedName>
</protein>
<dbReference type="InterPro" id="IPR000192">
    <property type="entry name" value="Aminotrans_V_dom"/>
</dbReference>
<comment type="catalytic activity">
    <reaction evidence="6">
        <text>(sulfur carrier)-H + L-cysteine = (sulfur carrier)-SH + L-alanine</text>
        <dbReference type="Rhea" id="RHEA:43892"/>
        <dbReference type="Rhea" id="RHEA-COMP:14737"/>
        <dbReference type="Rhea" id="RHEA-COMP:14739"/>
        <dbReference type="ChEBI" id="CHEBI:29917"/>
        <dbReference type="ChEBI" id="CHEBI:35235"/>
        <dbReference type="ChEBI" id="CHEBI:57972"/>
        <dbReference type="ChEBI" id="CHEBI:64428"/>
        <dbReference type="EC" id="2.8.1.7"/>
    </reaction>
</comment>
<dbReference type="Gene3D" id="3.40.640.10">
    <property type="entry name" value="Type I PLP-dependent aspartate aminotransferase-like (Major domain)"/>
    <property type="match status" value="1"/>
</dbReference>
<sequence length="405" mass="45435">MLDIDSIRKDFPFLEAENGENPLVYFDNASTTQKPIQVLNKLDQFYRKSNANVHRGVYRLSQRATDAYENARKKIAGFINAKDDRSIIFTRGTTESINLVAYAWAQQQLKPGDEILVTEMEHHSNLVPWQITAERTGAVLKYIPLNDDLELDLEKPEKYFTPKTKVFALIHKSNALGKLNPVQKLIRHAKTVGAITVVDGAQSVPHTTLDVQQLGCDFFAFSGHKILGPTGVGILFGKPELLESMEPFQSGGEMIEKVTMTHSTWNDIPWKFEAGTPNIAQAVGLGKALDFLQNISMKKVEEHIGELTEYGMKKLNEINGVRIYNKKNIHGGIISFNVDGVHPHDLAQFLDQDNIAIRTGHHCTQPIMKKLGVSGTARISFYIYNTKEEIDKLCGCMKSTLNYFA</sequence>
<comment type="similarity">
    <text evidence="2">Belongs to the class-V pyridoxal-phosphate-dependent aminotransferase family. Csd subfamily.</text>
</comment>
<organism evidence="8">
    <name type="scientific">marine metagenome</name>
    <dbReference type="NCBI Taxonomy" id="408172"/>
    <lineage>
        <taxon>unclassified sequences</taxon>
        <taxon>metagenomes</taxon>
        <taxon>ecological metagenomes</taxon>
    </lineage>
</organism>